<gene>
    <name evidence="2" type="ORF">CW311_11630</name>
</gene>
<protein>
    <submittedName>
        <fullName evidence="2">Hydrolase</fullName>
    </submittedName>
</protein>
<proteinExistence type="predicted"/>
<name>A0A2N0WEZ3_9GAMM</name>
<accession>A0A2N0WEZ3</accession>
<sequence>MLYPCLCCGYLTRDEPTNGDYVICSVCFWEDDPVQAEDHDFAGGANVPSLNQARENFKKYGAMEERFVKDVRKPRDEEIPNN</sequence>
<evidence type="ECO:0000259" key="1">
    <source>
        <dbReference type="Pfam" id="PF14206"/>
    </source>
</evidence>
<dbReference type="Pfam" id="PF14206">
    <property type="entry name" value="Cys_rich_CPCC"/>
    <property type="match status" value="1"/>
</dbReference>
<dbReference type="Proteomes" id="UP000233553">
    <property type="component" value="Unassembled WGS sequence"/>
</dbReference>
<comment type="caution">
    <text evidence="2">The sequence shown here is derived from an EMBL/GenBank/DDBJ whole genome shotgun (WGS) entry which is preliminary data.</text>
</comment>
<organism evidence="2 3">
    <name type="scientific">Acinetobacter proteolyticus</name>
    <dbReference type="NCBI Taxonomy" id="1776741"/>
    <lineage>
        <taxon>Bacteria</taxon>
        <taxon>Pseudomonadati</taxon>
        <taxon>Pseudomonadota</taxon>
        <taxon>Gammaproteobacteria</taxon>
        <taxon>Moraxellales</taxon>
        <taxon>Moraxellaceae</taxon>
        <taxon>Acinetobacter</taxon>
    </lineage>
</organism>
<reference evidence="2 3" key="1">
    <citation type="submission" date="2017-12" db="EMBL/GenBank/DDBJ databases">
        <title>Draft Genome sequences of multiple microbial strains isolated from spacecraft associated surfaces.</title>
        <authorList>
            <person name="Seuylemezian A."/>
            <person name="Vaishampayan P."/>
            <person name="Venkateswaran K."/>
        </authorList>
    </citation>
    <scope>NUCLEOTIDE SEQUENCE [LARGE SCALE GENOMIC DNA]</scope>
    <source>
        <strain evidence="2 3">2P01AA</strain>
    </source>
</reference>
<evidence type="ECO:0000313" key="3">
    <source>
        <dbReference type="Proteomes" id="UP000233553"/>
    </source>
</evidence>
<keyword evidence="2" id="KW-0378">Hydrolase</keyword>
<dbReference type="GO" id="GO:0016787">
    <property type="term" value="F:hydrolase activity"/>
    <property type="evidence" value="ECO:0007669"/>
    <property type="project" value="UniProtKB-KW"/>
</dbReference>
<evidence type="ECO:0000313" key="2">
    <source>
        <dbReference type="EMBL" id="PKF33443.1"/>
    </source>
</evidence>
<dbReference type="EMBL" id="PISJ01000013">
    <property type="protein sequence ID" value="PKF33443.1"/>
    <property type="molecule type" value="Genomic_DNA"/>
</dbReference>
<dbReference type="AlphaFoldDB" id="A0A2N0WEZ3"/>
<dbReference type="RefSeq" id="WP_101236616.1">
    <property type="nucleotide sequence ID" value="NZ_PISJ01000013.1"/>
</dbReference>
<feature type="domain" description="Cysteine-rich CPCC" evidence="1">
    <location>
        <begin position="3"/>
        <end position="78"/>
    </location>
</feature>
<dbReference type="InterPro" id="IPR025983">
    <property type="entry name" value="Cys_rich_CPCC"/>
</dbReference>